<feature type="compositionally biased region" description="Basic residues" evidence="1">
    <location>
        <begin position="146"/>
        <end position="183"/>
    </location>
</feature>
<reference evidence="2" key="1">
    <citation type="submission" date="2020-02" db="EMBL/GenBank/DDBJ databases">
        <authorList>
            <person name="Meier V. D."/>
        </authorList>
    </citation>
    <scope>NUCLEOTIDE SEQUENCE</scope>
    <source>
        <strain evidence="2">AVDCRST_MAG11</strain>
    </source>
</reference>
<feature type="compositionally biased region" description="Basic and acidic residues" evidence="1">
    <location>
        <begin position="184"/>
        <end position="203"/>
    </location>
</feature>
<evidence type="ECO:0000256" key="1">
    <source>
        <dbReference type="SAM" id="MobiDB-lite"/>
    </source>
</evidence>
<feature type="compositionally biased region" description="Basic and acidic residues" evidence="1">
    <location>
        <begin position="135"/>
        <end position="145"/>
    </location>
</feature>
<accession>A0A6J4L6W0</accession>
<dbReference type="AlphaFoldDB" id="A0A6J4L6W0"/>
<name>A0A6J4L6W0_9BACT</name>
<feature type="region of interest" description="Disordered" evidence="1">
    <location>
        <begin position="129"/>
        <end position="203"/>
    </location>
</feature>
<proteinExistence type="predicted"/>
<gene>
    <name evidence="2" type="ORF">AVDCRST_MAG11-2161</name>
</gene>
<organism evidence="2">
    <name type="scientific">uncultured Gemmatimonadaceae bacterium</name>
    <dbReference type="NCBI Taxonomy" id="246130"/>
    <lineage>
        <taxon>Bacteria</taxon>
        <taxon>Pseudomonadati</taxon>
        <taxon>Gemmatimonadota</taxon>
        <taxon>Gemmatimonadia</taxon>
        <taxon>Gemmatimonadales</taxon>
        <taxon>Gemmatimonadaceae</taxon>
        <taxon>environmental samples</taxon>
    </lineage>
</organism>
<feature type="region of interest" description="Disordered" evidence="1">
    <location>
        <begin position="1"/>
        <end position="88"/>
    </location>
</feature>
<feature type="compositionally biased region" description="Basic residues" evidence="1">
    <location>
        <begin position="26"/>
        <end position="46"/>
    </location>
</feature>
<evidence type="ECO:0000313" key="2">
    <source>
        <dbReference type="EMBL" id="CAA9324464.1"/>
    </source>
</evidence>
<sequence>APPARRGPRRSAAARLREAGLGQQRRGQHLLPRRRDRVQRAPRHRPVLPAPRHGARVLPEPVGRGVVGRGDAAPRPAAPGRPPHRELAGARLPRRDHPRARVAGRLQRDRLRLVLHPAVRLPPVGARQRLRHRPGARDRRGEALRHQGHARVHPARRCLHRAQLLPRHRHHARHRGAAHRGAARRGDGRARVLDRPRRELRDHRADVLRAVPLPPQPPGARRDGARRGALHRHAVRAVQEPVHDLRRVVRPGVALHRDAGRGGHRRHLGLLRLHRLHPRRRGGAGVRAAPRAPAATRGVRGL</sequence>
<feature type="non-terminal residue" evidence="2">
    <location>
        <position position="1"/>
    </location>
</feature>
<dbReference type="EMBL" id="CADCTU010000507">
    <property type="protein sequence ID" value="CAA9324464.1"/>
    <property type="molecule type" value="Genomic_DNA"/>
</dbReference>
<feature type="compositionally biased region" description="Low complexity" evidence="1">
    <location>
        <begin position="286"/>
        <end position="302"/>
    </location>
</feature>
<feature type="region of interest" description="Disordered" evidence="1">
    <location>
        <begin position="279"/>
        <end position="302"/>
    </location>
</feature>
<feature type="non-terminal residue" evidence="2">
    <location>
        <position position="302"/>
    </location>
</feature>
<protein>
    <submittedName>
        <fullName evidence="2">Uncharacterized protein</fullName>
    </submittedName>
</protein>